<dbReference type="Pfam" id="PF09851">
    <property type="entry name" value="SHOCT"/>
    <property type="match status" value="1"/>
</dbReference>
<feature type="coiled-coil region" evidence="1">
    <location>
        <begin position="53"/>
        <end position="80"/>
    </location>
</feature>
<evidence type="ECO:0000256" key="2">
    <source>
        <dbReference type="SAM" id="MobiDB-lite"/>
    </source>
</evidence>
<name>A0A2A5ARY0_9GAMM</name>
<sequence>MGYKGSMRSVVAASRAISREAERSRKATERGETQIRKKIDAINEKQNKVFDAVRELYAKGKITEEEYRELEKRKEDVQLDLIIFGKAAGVALGKRYICGKIDKKEFERIKDELLPVGYVDEKIGFEDALKHIKSDTESFKQRCSTESEENICQKCGNKGSWFKKIHQYFELSLCGKCKSELKRIRTYPMFDGEYIAIESFIVGVGESNLRIKQEYL</sequence>
<evidence type="ECO:0000259" key="3">
    <source>
        <dbReference type="Pfam" id="PF09851"/>
    </source>
</evidence>
<comment type="caution">
    <text evidence="4">The sequence shown here is derived from an EMBL/GenBank/DDBJ whole genome shotgun (WGS) entry which is preliminary data.</text>
</comment>
<evidence type="ECO:0000313" key="4">
    <source>
        <dbReference type="EMBL" id="PCJ22005.1"/>
    </source>
</evidence>
<accession>A0A2A5ARY0</accession>
<proteinExistence type="predicted"/>
<gene>
    <name evidence="4" type="ORF">COA96_14995</name>
</gene>
<protein>
    <recommendedName>
        <fullName evidence="3">SHOCT domain-containing protein</fullName>
    </recommendedName>
</protein>
<evidence type="ECO:0000313" key="5">
    <source>
        <dbReference type="Proteomes" id="UP000218327"/>
    </source>
</evidence>
<feature type="domain" description="SHOCT" evidence="3">
    <location>
        <begin position="54"/>
        <end position="69"/>
    </location>
</feature>
<dbReference type="EMBL" id="NVVJ01000068">
    <property type="protein sequence ID" value="PCJ22005.1"/>
    <property type="molecule type" value="Genomic_DNA"/>
</dbReference>
<reference evidence="5" key="1">
    <citation type="submission" date="2017-08" db="EMBL/GenBank/DDBJ databases">
        <title>A dynamic microbial community with high functional redundancy inhabits the cold, oxic subseafloor aquifer.</title>
        <authorList>
            <person name="Tully B.J."/>
            <person name="Wheat C.G."/>
            <person name="Glazer B.T."/>
            <person name="Huber J.A."/>
        </authorList>
    </citation>
    <scope>NUCLEOTIDE SEQUENCE [LARGE SCALE GENOMIC DNA]</scope>
</reference>
<dbReference type="AlphaFoldDB" id="A0A2A5ARY0"/>
<keyword evidence="1" id="KW-0175">Coiled coil</keyword>
<dbReference type="Proteomes" id="UP000218327">
    <property type="component" value="Unassembled WGS sequence"/>
</dbReference>
<feature type="compositionally biased region" description="Basic and acidic residues" evidence="2">
    <location>
        <begin position="17"/>
        <end position="33"/>
    </location>
</feature>
<evidence type="ECO:0000256" key="1">
    <source>
        <dbReference type="SAM" id="Coils"/>
    </source>
</evidence>
<feature type="region of interest" description="Disordered" evidence="2">
    <location>
        <begin position="1"/>
        <end position="33"/>
    </location>
</feature>
<feature type="compositionally biased region" description="Low complexity" evidence="2">
    <location>
        <begin position="1"/>
        <end position="16"/>
    </location>
</feature>
<organism evidence="4 5">
    <name type="scientific">SAR86 cluster bacterium</name>
    <dbReference type="NCBI Taxonomy" id="2030880"/>
    <lineage>
        <taxon>Bacteria</taxon>
        <taxon>Pseudomonadati</taxon>
        <taxon>Pseudomonadota</taxon>
        <taxon>Gammaproteobacteria</taxon>
        <taxon>SAR86 cluster</taxon>
    </lineage>
</organism>
<dbReference type="InterPro" id="IPR018649">
    <property type="entry name" value="SHOCT"/>
</dbReference>